<keyword evidence="2" id="KW-1133">Transmembrane helix</keyword>
<comment type="caution">
    <text evidence="3">The sequence shown here is derived from an EMBL/GenBank/DDBJ whole genome shotgun (WGS) entry which is preliminary data.</text>
</comment>
<dbReference type="AlphaFoldDB" id="A0A4U1J655"/>
<evidence type="ECO:0000313" key="4">
    <source>
        <dbReference type="Proteomes" id="UP000309215"/>
    </source>
</evidence>
<dbReference type="EMBL" id="SSMQ01000033">
    <property type="protein sequence ID" value="TKD02723.1"/>
    <property type="molecule type" value="Genomic_DNA"/>
</dbReference>
<feature type="region of interest" description="Disordered" evidence="1">
    <location>
        <begin position="131"/>
        <end position="185"/>
    </location>
</feature>
<dbReference type="RefSeq" id="WP_136932129.1">
    <property type="nucleotide sequence ID" value="NZ_SSMQ01000033.1"/>
</dbReference>
<reference evidence="3 4" key="1">
    <citation type="submission" date="2019-04" db="EMBL/GenBank/DDBJ databases">
        <authorList>
            <person name="Li Y."/>
            <person name="Wang J."/>
        </authorList>
    </citation>
    <scope>NUCLEOTIDE SEQUENCE [LARGE SCALE GENOMIC DNA]</scope>
    <source>
        <strain evidence="3 4">DSM 14668</strain>
    </source>
</reference>
<dbReference type="Proteomes" id="UP000309215">
    <property type="component" value="Unassembled WGS sequence"/>
</dbReference>
<name>A0A4U1J655_9BACT</name>
<evidence type="ECO:0000313" key="3">
    <source>
        <dbReference type="EMBL" id="TKD02723.1"/>
    </source>
</evidence>
<keyword evidence="4" id="KW-1185">Reference proteome</keyword>
<evidence type="ECO:0000256" key="1">
    <source>
        <dbReference type="SAM" id="MobiDB-lite"/>
    </source>
</evidence>
<feature type="compositionally biased region" description="Low complexity" evidence="1">
    <location>
        <begin position="147"/>
        <end position="164"/>
    </location>
</feature>
<gene>
    <name evidence="3" type="ORF">E8A74_27880</name>
</gene>
<evidence type="ECO:0000256" key="2">
    <source>
        <dbReference type="SAM" id="Phobius"/>
    </source>
</evidence>
<protein>
    <submittedName>
        <fullName evidence="3">Uncharacterized protein</fullName>
    </submittedName>
</protein>
<keyword evidence="2" id="KW-0812">Transmembrane</keyword>
<accession>A0A4U1J655</accession>
<sequence>MKEQQQQRQPHVHVQVTGRSWFVFWVEFFLGGLFFTASILGIVNVFASTIEVDRLASETACMGQPRGCEAMPMKWERVPWAHTLQVNTTGGTINVRCSRAHVLLGAWSCDALNALPEPVVPSVSASASASSAPSALPVKTPPRSGKPIVIRIPSAPSASAAPRVGPSELQVVRDLGGKPPAESTQ</sequence>
<organism evidence="3 4">
    <name type="scientific">Polyangium fumosum</name>
    <dbReference type="NCBI Taxonomy" id="889272"/>
    <lineage>
        <taxon>Bacteria</taxon>
        <taxon>Pseudomonadati</taxon>
        <taxon>Myxococcota</taxon>
        <taxon>Polyangia</taxon>
        <taxon>Polyangiales</taxon>
        <taxon>Polyangiaceae</taxon>
        <taxon>Polyangium</taxon>
    </lineage>
</organism>
<proteinExistence type="predicted"/>
<feature type="transmembrane region" description="Helical" evidence="2">
    <location>
        <begin position="21"/>
        <end position="47"/>
    </location>
</feature>
<keyword evidence="2" id="KW-0472">Membrane</keyword>